<evidence type="ECO:0000313" key="9">
    <source>
        <dbReference type="Proteomes" id="UP001596171"/>
    </source>
</evidence>
<evidence type="ECO:0000256" key="1">
    <source>
        <dbReference type="ARBA" id="ARBA00022490"/>
    </source>
</evidence>
<evidence type="ECO:0000313" key="8">
    <source>
        <dbReference type="EMBL" id="MFC6200912.1"/>
    </source>
</evidence>
<dbReference type="Proteomes" id="UP001596171">
    <property type="component" value="Unassembled WGS sequence"/>
</dbReference>
<sequence length="247" mass="28333">MFPIYLLEDNAVQRKEYERIINNTILINEYDMTLVVAAEDTAGVLSKMANSEEGLFFLDMEIGEESQAGLKLASKIRAALPFAQIVFITTHDELSFLTLERRISPLDYILKDQPADAIMQKIIKDISVTQEMLKADAARHQEIFGYKLGKRFFSVPMKDVIMLSTTKERPGCVILTATNRQTDFPGNLNSFEKKYSQLFRCDKSALINLDRISNYDYQNRKVTLAADIECPVSFRKSRELNRLLKNR</sequence>
<accession>A0ABW1SH92</accession>
<protein>
    <submittedName>
        <fullName evidence="8">Response regulator transcription factor</fullName>
    </submittedName>
</protein>
<feature type="domain" description="HTH LytTR-type" evidence="7">
    <location>
        <begin position="144"/>
        <end position="246"/>
    </location>
</feature>
<evidence type="ECO:0000259" key="6">
    <source>
        <dbReference type="PROSITE" id="PS50110"/>
    </source>
</evidence>
<feature type="domain" description="Response regulatory" evidence="6">
    <location>
        <begin position="3"/>
        <end position="126"/>
    </location>
</feature>
<keyword evidence="1" id="KW-0963">Cytoplasm</keyword>
<dbReference type="PROSITE" id="PS50930">
    <property type="entry name" value="HTH_LYTTR"/>
    <property type="match status" value="1"/>
</dbReference>
<comment type="function">
    <text evidence="4">Required for high-level post-exponential phase expression of a series of secreted proteins.</text>
</comment>
<evidence type="ECO:0000256" key="3">
    <source>
        <dbReference type="ARBA" id="ARBA00023159"/>
    </source>
</evidence>
<dbReference type="CDD" id="cd17533">
    <property type="entry name" value="REC_LytTR_AgrA-like"/>
    <property type="match status" value="1"/>
</dbReference>
<evidence type="ECO:0000256" key="4">
    <source>
        <dbReference type="ARBA" id="ARBA00037164"/>
    </source>
</evidence>
<keyword evidence="5" id="KW-0597">Phosphoprotein</keyword>
<proteinExistence type="predicted"/>
<dbReference type="EMBL" id="JBHSSE010000007">
    <property type="protein sequence ID" value="MFC6200912.1"/>
    <property type="molecule type" value="Genomic_DNA"/>
</dbReference>
<dbReference type="PROSITE" id="PS50110">
    <property type="entry name" value="RESPONSE_REGULATORY"/>
    <property type="match status" value="1"/>
</dbReference>
<evidence type="ECO:0000256" key="5">
    <source>
        <dbReference type="PROSITE-ProRule" id="PRU00169"/>
    </source>
</evidence>
<dbReference type="Pfam" id="PF00072">
    <property type="entry name" value="Response_reg"/>
    <property type="match status" value="1"/>
</dbReference>
<keyword evidence="9" id="KW-1185">Reference proteome</keyword>
<dbReference type="Gene3D" id="2.40.50.1020">
    <property type="entry name" value="LytTr DNA-binding domain"/>
    <property type="match status" value="1"/>
</dbReference>
<keyword evidence="2" id="KW-0902">Two-component regulatory system</keyword>
<name>A0ABW1SH92_9LACO</name>
<dbReference type="SUPFAM" id="SSF52172">
    <property type="entry name" value="CheY-like"/>
    <property type="match status" value="1"/>
</dbReference>
<organism evidence="8 9">
    <name type="scientific">Lactiplantibacillus nangangensis</name>
    <dbReference type="NCBI Taxonomy" id="2559917"/>
    <lineage>
        <taxon>Bacteria</taxon>
        <taxon>Bacillati</taxon>
        <taxon>Bacillota</taxon>
        <taxon>Bacilli</taxon>
        <taxon>Lactobacillales</taxon>
        <taxon>Lactobacillaceae</taxon>
        <taxon>Lactiplantibacillus</taxon>
    </lineage>
</organism>
<dbReference type="RefSeq" id="WP_137616999.1">
    <property type="nucleotide sequence ID" value="NZ_BJDI01000015.1"/>
</dbReference>
<dbReference type="PANTHER" id="PTHR37299">
    <property type="entry name" value="TRANSCRIPTIONAL REGULATOR-RELATED"/>
    <property type="match status" value="1"/>
</dbReference>
<evidence type="ECO:0000256" key="2">
    <source>
        <dbReference type="ARBA" id="ARBA00023012"/>
    </source>
</evidence>
<comment type="caution">
    <text evidence="8">The sequence shown here is derived from an EMBL/GenBank/DDBJ whole genome shotgun (WGS) entry which is preliminary data.</text>
</comment>
<dbReference type="PANTHER" id="PTHR37299:SF3">
    <property type="entry name" value="STAGE 0 SPORULATION PROTEIN A HOMOLOG"/>
    <property type="match status" value="1"/>
</dbReference>
<keyword evidence="3" id="KW-0010">Activator</keyword>
<evidence type="ECO:0000259" key="7">
    <source>
        <dbReference type="PROSITE" id="PS50930"/>
    </source>
</evidence>
<dbReference type="Gene3D" id="3.40.50.2300">
    <property type="match status" value="1"/>
</dbReference>
<dbReference type="InterPro" id="IPR046947">
    <property type="entry name" value="LytR-like"/>
</dbReference>
<gene>
    <name evidence="8" type="ORF">ACFP1L_03250</name>
</gene>
<dbReference type="SMART" id="SM00850">
    <property type="entry name" value="LytTR"/>
    <property type="match status" value="1"/>
</dbReference>
<feature type="modified residue" description="4-aspartylphosphate" evidence="5">
    <location>
        <position position="59"/>
    </location>
</feature>
<dbReference type="InterPro" id="IPR007492">
    <property type="entry name" value="LytTR_DNA-bd_dom"/>
</dbReference>
<dbReference type="InterPro" id="IPR011006">
    <property type="entry name" value="CheY-like_superfamily"/>
</dbReference>
<dbReference type="SMART" id="SM00448">
    <property type="entry name" value="REC"/>
    <property type="match status" value="1"/>
</dbReference>
<reference evidence="9" key="1">
    <citation type="journal article" date="2019" name="Int. J. Syst. Evol. Microbiol.">
        <title>The Global Catalogue of Microorganisms (GCM) 10K type strain sequencing project: providing services to taxonomists for standard genome sequencing and annotation.</title>
        <authorList>
            <consortium name="The Broad Institute Genomics Platform"/>
            <consortium name="The Broad Institute Genome Sequencing Center for Infectious Disease"/>
            <person name="Wu L."/>
            <person name="Ma J."/>
        </authorList>
    </citation>
    <scope>NUCLEOTIDE SEQUENCE [LARGE SCALE GENOMIC DNA]</scope>
    <source>
        <strain evidence="9">CCM 8930</strain>
    </source>
</reference>
<dbReference type="Pfam" id="PF04397">
    <property type="entry name" value="LytTR"/>
    <property type="match status" value="1"/>
</dbReference>
<dbReference type="InterPro" id="IPR001789">
    <property type="entry name" value="Sig_transdc_resp-reg_receiver"/>
</dbReference>